<dbReference type="SUPFAM" id="SSF56719">
    <property type="entry name" value="Type II DNA topoisomerase"/>
    <property type="match status" value="1"/>
</dbReference>
<dbReference type="InterPro" id="IPR050220">
    <property type="entry name" value="Type_II_DNA_Topoisomerases"/>
</dbReference>
<dbReference type="GO" id="GO:0009330">
    <property type="term" value="C:DNA topoisomerase type II (double strand cut, ATP-hydrolyzing) complex"/>
    <property type="evidence" value="ECO:0007669"/>
    <property type="project" value="TreeGrafter"/>
</dbReference>
<evidence type="ECO:0000256" key="1">
    <source>
        <dbReference type="ARBA" id="ARBA00000185"/>
    </source>
</evidence>
<dbReference type="InterPro" id="IPR035516">
    <property type="entry name" value="Gyrase/topoIV_suA_C"/>
</dbReference>
<dbReference type="InterPro" id="IPR006691">
    <property type="entry name" value="GyrA/parC_rep"/>
</dbReference>
<evidence type="ECO:0000256" key="5">
    <source>
        <dbReference type="ARBA" id="ARBA00023125"/>
    </source>
</evidence>
<dbReference type="SUPFAM" id="SSF101904">
    <property type="entry name" value="GyrA/ParC C-terminal domain-like"/>
    <property type="match status" value="1"/>
</dbReference>
<evidence type="ECO:0000313" key="9">
    <source>
        <dbReference type="EMBL" id="VYT00106.1"/>
    </source>
</evidence>
<dbReference type="GO" id="GO:0034335">
    <property type="term" value="F:DNA negative supercoiling activity"/>
    <property type="evidence" value="ECO:0007669"/>
    <property type="project" value="UniProtKB-ARBA"/>
</dbReference>
<evidence type="ECO:0000256" key="3">
    <source>
        <dbReference type="ARBA" id="ARBA00012895"/>
    </source>
</evidence>
<accession>A0A6N2T8P3</accession>
<dbReference type="PANTHER" id="PTHR43493:SF5">
    <property type="entry name" value="DNA GYRASE SUBUNIT A, CHLOROPLASTIC_MITOCHONDRIAL"/>
    <property type="match status" value="1"/>
</dbReference>
<evidence type="ECO:0000259" key="8">
    <source>
        <dbReference type="PROSITE" id="PS52040"/>
    </source>
</evidence>
<gene>
    <name evidence="9" type="primary">gyrA_1</name>
    <name evidence="9" type="ORF">ACLFYP115_01255</name>
</gene>
<evidence type="ECO:0000256" key="2">
    <source>
        <dbReference type="ARBA" id="ARBA00008263"/>
    </source>
</evidence>
<keyword evidence="5 7" id="KW-0238">DNA-binding</keyword>
<dbReference type="GO" id="GO:0003677">
    <property type="term" value="F:DNA binding"/>
    <property type="evidence" value="ECO:0007669"/>
    <property type="project" value="UniProtKB-UniRule"/>
</dbReference>
<dbReference type="GeneID" id="69471001"/>
<evidence type="ECO:0000256" key="4">
    <source>
        <dbReference type="ARBA" id="ARBA00023029"/>
    </source>
</evidence>
<dbReference type="InterPro" id="IPR013758">
    <property type="entry name" value="Topo_IIA_A/C_ab"/>
</dbReference>
<sequence length="753" mass="84848">MAEHIIRAEFSEVMQKSYIDYAMSVICARALPDIRDGLKPVQRRVLYAMDELNLRHDRPHRKSARIVGDTMGKYHPHGDSSIYESLVVMEQEFKKGMPLVDGHGNFGSIEGDGAAAMRYTEARLKKFTQEVYLADLDKNVVDFISNFDETEKEPEVLPVRVPNLLINGAEGIAVGMTTSIPPHNLGEVVDAMIAYLEDESVANEDLLTYIQGPDFPTGGLVVNKKDIKTIYTEGSGKLKLRGKVVFEPGKKRGEKDKLVITEIPYTMIGANIGKFLSDVVNLVESKKTTDIADISNESSKEGIRIVLELKKGTDIERLKNLLYKKTKLEDTFGVNMLAIVDGRPETLSLRDIIAHHTEFHYGLVKRKYQTLLSKLYDQREVKEGLIKACDMIDLIIEILRGSKNLKEAKACLTKGEVGNIRFKSSESMIEACKLSFTEKQAEAILDLRLGKLIGLEILALREEYEEIVAKIAEYEDILHNPASMQRVMKQDLMKIKKEYQRERRTVVEDGAEAVFEEEPLKEEQVYFVMDRFGYAKTFDKATYQRNQENASRDYKYIVPCMNTDKICIFTDTGVMHQIKVLDIPAGKYKDKGTPIDNLGNYDSSDEAIIAVLAAEAMTHDSLFFATEQGMLKIVSGTEFQVTKRTVSATKLSDGDALLSVKPLKTEGGLIKPDMVILETKEGVFLRFSLEEVPEKKKGAVGVRGIKLNKDDILLHTYLMEADGITSMDYKGKRLDFNKLKLAKRDTKGSKIRR</sequence>
<dbReference type="RefSeq" id="WP_022261178.1">
    <property type="nucleotide sequence ID" value="NZ_BAABRZ010000001.1"/>
</dbReference>
<dbReference type="AlphaFoldDB" id="A0A6N2T8P3"/>
<dbReference type="SMART" id="SM00434">
    <property type="entry name" value="TOP4c"/>
    <property type="match status" value="1"/>
</dbReference>
<dbReference type="Pfam" id="PF03989">
    <property type="entry name" value="DNA_gyraseA_C"/>
    <property type="match status" value="2"/>
</dbReference>
<evidence type="ECO:0000256" key="7">
    <source>
        <dbReference type="PROSITE-ProRule" id="PRU01384"/>
    </source>
</evidence>
<reference evidence="9" key="1">
    <citation type="submission" date="2019-11" db="EMBL/GenBank/DDBJ databases">
        <authorList>
            <person name="Feng L."/>
        </authorList>
    </citation>
    <scope>NUCLEOTIDE SEQUENCE</scope>
    <source>
        <strain evidence="9">AcaccaeLFYP115</strain>
    </source>
</reference>
<keyword evidence="4 7" id="KW-0799">Topoisomerase</keyword>
<name>A0A6N2T8P3_9FIRM</name>
<dbReference type="NCBIfam" id="NF004044">
    <property type="entry name" value="PRK05561.1"/>
    <property type="match status" value="1"/>
</dbReference>
<dbReference type="InterPro" id="IPR002205">
    <property type="entry name" value="Topo_IIA_dom_A"/>
</dbReference>
<dbReference type="InterPro" id="IPR013760">
    <property type="entry name" value="Topo_IIA-like_dom_sf"/>
</dbReference>
<comment type="catalytic activity">
    <reaction evidence="1 7">
        <text>ATP-dependent breakage, passage and rejoining of double-stranded DNA.</text>
        <dbReference type="EC" id="5.6.2.2"/>
    </reaction>
</comment>
<dbReference type="PROSITE" id="PS52040">
    <property type="entry name" value="TOPO_IIA"/>
    <property type="match status" value="1"/>
</dbReference>
<dbReference type="Gene3D" id="1.10.268.10">
    <property type="entry name" value="Topoisomerase, domain 3"/>
    <property type="match status" value="1"/>
</dbReference>
<evidence type="ECO:0000256" key="6">
    <source>
        <dbReference type="ARBA" id="ARBA00023235"/>
    </source>
</evidence>
<dbReference type="Gene3D" id="3.90.199.10">
    <property type="entry name" value="Topoisomerase II, domain 5"/>
    <property type="match status" value="1"/>
</dbReference>
<dbReference type="Gene3D" id="3.30.1360.40">
    <property type="match status" value="1"/>
</dbReference>
<dbReference type="CDD" id="cd00187">
    <property type="entry name" value="TOP4c"/>
    <property type="match status" value="1"/>
</dbReference>
<proteinExistence type="inferred from homology"/>
<dbReference type="EC" id="5.6.2.2" evidence="3"/>
<dbReference type="GO" id="GO:0005737">
    <property type="term" value="C:cytoplasm"/>
    <property type="evidence" value="ECO:0007669"/>
    <property type="project" value="TreeGrafter"/>
</dbReference>
<organism evidence="9">
    <name type="scientific">Anaerostipes caccae</name>
    <dbReference type="NCBI Taxonomy" id="105841"/>
    <lineage>
        <taxon>Bacteria</taxon>
        <taxon>Bacillati</taxon>
        <taxon>Bacillota</taxon>
        <taxon>Clostridia</taxon>
        <taxon>Lachnospirales</taxon>
        <taxon>Lachnospiraceae</taxon>
        <taxon>Anaerostipes</taxon>
    </lineage>
</organism>
<dbReference type="InterPro" id="IPR013757">
    <property type="entry name" value="Topo_IIA_A_a_sf"/>
</dbReference>
<dbReference type="EMBL" id="CACRSQ010000003">
    <property type="protein sequence ID" value="VYT00106.1"/>
    <property type="molecule type" value="Genomic_DNA"/>
</dbReference>
<comment type="similarity">
    <text evidence="2">Belongs to the type II topoisomerase GyrA/ParC subunit family.</text>
</comment>
<feature type="active site" description="O-(5'-phospho-DNA)-tyrosine intermediate" evidence="7">
    <location>
        <position position="119"/>
    </location>
</feature>
<feature type="domain" description="Topo IIA-type catalytic" evidence="8">
    <location>
        <begin position="31"/>
        <end position="519"/>
    </location>
</feature>
<dbReference type="PANTHER" id="PTHR43493">
    <property type="entry name" value="DNA GYRASE/TOPOISOMERASE SUBUNIT A"/>
    <property type="match status" value="1"/>
</dbReference>
<dbReference type="GO" id="GO:0006265">
    <property type="term" value="P:DNA topological change"/>
    <property type="evidence" value="ECO:0007669"/>
    <property type="project" value="UniProtKB-UniRule"/>
</dbReference>
<dbReference type="GO" id="GO:0005524">
    <property type="term" value="F:ATP binding"/>
    <property type="evidence" value="ECO:0007669"/>
    <property type="project" value="InterPro"/>
</dbReference>
<dbReference type="Gene3D" id="2.120.10.90">
    <property type="entry name" value="DNA gyrase/topoisomerase IV, subunit A, C-terminal"/>
    <property type="match status" value="1"/>
</dbReference>
<keyword evidence="6 7" id="KW-0413">Isomerase</keyword>
<dbReference type="Pfam" id="PF00521">
    <property type="entry name" value="DNA_topoisoIV"/>
    <property type="match status" value="1"/>
</dbReference>
<protein>
    <recommendedName>
        <fullName evidence="3">DNA topoisomerase (ATP-hydrolyzing)</fullName>
        <ecNumber evidence="3">5.6.2.2</ecNumber>
    </recommendedName>
</protein>